<evidence type="ECO:0000256" key="7">
    <source>
        <dbReference type="ARBA" id="ARBA00022692"/>
    </source>
</evidence>
<dbReference type="OrthoDB" id="3057168at2759"/>
<keyword evidence="7" id="KW-0812">Transmembrane</keyword>
<comment type="catalytic activity">
    <reaction evidence="12">
        <text>n isopentenyl diphosphate + (2E,6E)-farnesyl diphosphate = a di-trans,poly-cis-polyprenyl diphosphate + n diphosphate</text>
        <dbReference type="Rhea" id="RHEA:53008"/>
        <dbReference type="Rhea" id="RHEA-COMP:19494"/>
        <dbReference type="ChEBI" id="CHEBI:33019"/>
        <dbReference type="ChEBI" id="CHEBI:128769"/>
        <dbReference type="ChEBI" id="CHEBI:136960"/>
        <dbReference type="ChEBI" id="CHEBI:175763"/>
        <dbReference type="EC" id="2.5.1.87"/>
    </reaction>
</comment>
<protein>
    <recommendedName>
        <fullName evidence="5">ditrans,polycis-polyprenyl diphosphate synthase [(2E,6E)-farnesyldiphosphate specific]</fullName>
        <ecNumber evidence="5">2.5.1.87</ecNumber>
    </recommendedName>
</protein>
<comment type="subcellular location">
    <subcellularLocation>
        <location evidence="2">Endoplasmic reticulum membrane</location>
    </subcellularLocation>
</comment>
<dbReference type="PANTHER" id="PTHR21528:SF0">
    <property type="entry name" value="DEHYDRODOLICHYL DIPHOSPHATE SYNTHASE COMPLEX SUBUNIT NUS1"/>
    <property type="match status" value="1"/>
</dbReference>
<keyword evidence="8" id="KW-0256">Endoplasmic reticulum</keyword>
<accession>A0A0D7B3R4</accession>
<dbReference type="UniPathway" id="UPA00378"/>
<comment type="cofactor">
    <cofactor evidence="1">
        <name>Mg(2+)</name>
        <dbReference type="ChEBI" id="CHEBI:18420"/>
    </cofactor>
</comment>
<dbReference type="GO" id="GO:0005789">
    <property type="term" value="C:endoplasmic reticulum membrane"/>
    <property type="evidence" value="ECO:0007669"/>
    <property type="project" value="UniProtKB-SubCell"/>
</dbReference>
<dbReference type="STRING" id="1314674.A0A0D7B3R4"/>
<evidence type="ECO:0000256" key="2">
    <source>
        <dbReference type="ARBA" id="ARBA00004586"/>
    </source>
</evidence>
<dbReference type="Proteomes" id="UP000054007">
    <property type="component" value="Unassembled WGS sequence"/>
</dbReference>
<evidence type="ECO:0000256" key="11">
    <source>
        <dbReference type="ARBA" id="ARBA00023136"/>
    </source>
</evidence>
<dbReference type="GO" id="GO:0045547">
    <property type="term" value="F:ditrans,polycis-polyprenyl diphosphate synthase [(2E,6E)-farnesyl diphosphate specific] activity"/>
    <property type="evidence" value="ECO:0007669"/>
    <property type="project" value="UniProtKB-EC"/>
</dbReference>
<evidence type="ECO:0000256" key="5">
    <source>
        <dbReference type="ARBA" id="ARBA00012596"/>
    </source>
</evidence>
<evidence type="ECO:0000256" key="1">
    <source>
        <dbReference type="ARBA" id="ARBA00001946"/>
    </source>
</evidence>
<evidence type="ECO:0000256" key="3">
    <source>
        <dbReference type="ARBA" id="ARBA00004922"/>
    </source>
</evidence>
<name>A0A0D7B3R4_9AGAR</name>
<dbReference type="GO" id="GO:1904423">
    <property type="term" value="C:dehydrodolichyl diphosphate synthase complex"/>
    <property type="evidence" value="ECO:0007669"/>
    <property type="project" value="InterPro"/>
</dbReference>
<keyword evidence="10" id="KW-1133">Transmembrane helix</keyword>
<dbReference type="PANTHER" id="PTHR21528">
    <property type="entry name" value="DEHYDRODOLICHYL DIPHOSPHATE SYNTHASE COMPLEX SUBUNIT NUS1"/>
    <property type="match status" value="1"/>
</dbReference>
<evidence type="ECO:0000256" key="10">
    <source>
        <dbReference type="ARBA" id="ARBA00022989"/>
    </source>
</evidence>
<dbReference type="AlphaFoldDB" id="A0A0D7B3R4"/>
<evidence type="ECO:0000313" key="13">
    <source>
        <dbReference type="EMBL" id="KIY64809.1"/>
    </source>
</evidence>
<evidence type="ECO:0000256" key="6">
    <source>
        <dbReference type="ARBA" id="ARBA00022679"/>
    </source>
</evidence>
<evidence type="ECO:0000256" key="8">
    <source>
        <dbReference type="ARBA" id="ARBA00022824"/>
    </source>
</evidence>
<evidence type="ECO:0000256" key="4">
    <source>
        <dbReference type="ARBA" id="ARBA00005432"/>
    </source>
</evidence>
<dbReference type="EMBL" id="KN880617">
    <property type="protein sequence ID" value="KIY64809.1"/>
    <property type="molecule type" value="Genomic_DNA"/>
</dbReference>
<keyword evidence="9" id="KW-0460">Magnesium</keyword>
<dbReference type="SUPFAM" id="SSF64005">
    <property type="entry name" value="Undecaprenyl diphosphate synthase"/>
    <property type="match status" value="1"/>
</dbReference>
<evidence type="ECO:0000256" key="12">
    <source>
        <dbReference type="ARBA" id="ARBA00047353"/>
    </source>
</evidence>
<keyword evidence="6" id="KW-0808">Transferase</keyword>
<comment type="pathway">
    <text evidence="3">Protein modification; protein glycosylation.</text>
</comment>
<comment type="similarity">
    <text evidence="4">Belongs to the UPP synthase family.</text>
</comment>
<gene>
    <name evidence="13" type="ORF">CYLTODRAFT_424871</name>
</gene>
<organism evidence="13 14">
    <name type="scientific">Cylindrobasidium torrendii FP15055 ss-10</name>
    <dbReference type="NCBI Taxonomy" id="1314674"/>
    <lineage>
        <taxon>Eukaryota</taxon>
        <taxon>Fungi</taxon>
        <taxon>Dikarya</taxon>
        <taxon>Basidiomycota</taxon>
        <taxon>Agaricomycotina</taxon>
        <taxon>Agaricomycetes</taxon>
        <taxon>Agaricomycetidae</taxon>
        <taxon>Agaricales</taxon>
        <taxon>Marasmiineae</taxon>
        <taxon>Physalacriaceae</taxon>
        <taxon>Cylindrobasidium</taxon>
    </lineage>
</organism>
<dbReference type="InterPro" id="IPR036424">
    <property type="entry name" value="UPP_synth-like_sf"/>
</dbReference>
<evidence type="ECO:0000256" key="9">
    <source>
        <dbReference type="ARBA" id="ARBA00022842"/>
    </source>
</evidence>
<keyword evidence="11" id="KW-0472">Membrane</keyword>
<sequence>MPSLSYLVLLFLHGLYSVAYFAYSCWKRLVYAPPLSLTAPRRQLPKHLAILFIPDSGTHYDLTEKCLLESVYRVIDWSKEVGINTLTLYDEHGLLRSLAPAIERHLLAVVPSQLDDTDYPPTPPLSDCTPRSLSPDCAAPQLPFTTINASFDADTHHMLGKPSATRSTTIYVVSADASKPAIAAVASTMAKEEAAYHKLEADSPLFSLTIDEMKWRLEGKNGLPPADFMIVHPLSPSKYNRTALELHSFPLFQTRLTEIHHNRLLARHDAWINWVLPSRFYSRRLPVPLTEVAFREALDDFAGAEMRFGK</sequence>
<dbReference type="InterPro" id="IPR038887">
    <property type="entry name" value="Nus1/NgBR"/>
</dbReference>
<dbReference type="EC" id="2.5.1.87" evidence="5"/>
<keyword evidence="14" id="KW-1185">Reference proteome</keyword>
<reference evidence="13 14" key="1">
    <citation type="journal article" date="2015" name="Fungal Genet. Biol.">
        <title>Evolution of novel wood decay mechanisms in Agaricales revealed by the genome sequences of Fistulina hepatica and Cylindrobasidium torrendii.</title>
        <authorList>
            <person name="Floudas D."/>
            <person name="Held B.W."/>
            <person name="Riley R."/>
            <person name="Nagy L.G."/>
            <person name="Koehler G."/>
            <person name="Ransdell A.S."/>
            <person name="Younus H."/>
            <person name="Chow J."/>
            <person name="Chiniquy J."/>
            <person name="Lipzen A."/>
            <person name="Tritt A."/>
            <person name="Sun H."/>
            <person name="Haridas S."/>
            <person name="LaButti K."/>
            <person name="Ohm R.A."/>
            <person name="Kues U."/>
            <person name="Blanchette R.A."/>
            <person name="Grigoriev I.V."/>
            <person name="Minto R.E."/>
            <person name="Hibbett D.S."/>
        </authorList>
    </citation>
    <scope>NUCLEOTIDE SEQUENCE [LARGE SCALE GENOMIC DNA]</scope>
    <source>
        <strain evidence="13 14">FP15055 ss-10</strain>
    </source>
</reference>
<proteinExistence type="inferred from homology"/>
<evidence type="ECO:0000313" key="14">
    <source>
        <dbReference type="Proteomes" id="UP000054007"/>
    </source>
</evidence>